<name>A0A2M4DDV9_ANODA</name>
<protein>
    <submittedName>
        <fullName evidence="1">Putative secreted protein</fullName>
    </submittedName>
</protein>
<reference evidence="1" key="1">
    <citation type="submission" date="2018-01" db="EMBL/GenBank/DDBJ databases">
        <title>An insight into the sialome of Amazonian anophelines.</title>
        <authorList>
            <person name="Ribeiro J.M."/>
            <person name="Scarpassa V."/>
            <person name="Calvo E."/>
        </authorList>
    </citation>
    <scope>NUCLEOTIDE SEQUENCE</scope>
</reference>
<sequence length="90" mass="9837">MGTRARLWWRSAPCITIAIYLHQPSSSSSSSPSSCFTRPRHTAIISCNGMRELQKSACFGGRNNGGWPLTFSTPLLPTNASLSIQNRLPT</sequence>
<organism evidence="1">
    <name type="scientific">Anopheles darlingi</name>
    <name type="common">Mosquito</name>
    <dbReference type="NCBI Taxonomy" id="43151"/>
    <lineage>
        <taxon>Eukaryota</taxon>
        <taxon>Metazoa</taxon>
        <taxon>Ecdysozoa</taxon>
        <taxon>Arthropoda</taxon>
        <taxon>Hexapoda</taxon>
        <taxon>Insecta</taxon>
        <taxon>Pterygota</taxon>
        <taxon>Neoptera</taxon>
        <taxon>Endopterygota</taxon>
        <taxon>Diptera</taxon>
        <taxon>Nematocera</taxon>
        <taxon>Culicoidea</taxon>
        <taxon>Culicidae</taxon>
        <taxon>Anophelinae</taxon>
        <taxon>Anopheles</taxon>
    </lineage>
</organism>
<accession>A0A2M4DDV9</accession>
<dbReference type="EMBL" id="GGFL01011501">
    <property type="protein sequence ID" value="MBW75679.1"/>
    <property type="molecule type" value="Transcribed_RNA"/>
</dbReference>
<evidence type="ECO:0000313" key="1">
    <source>
        <dbReference type="EMBL" id="MBW75679.1"/>
    </source>
</evidence>
<proteinExistence type="predicted"/>
<dbReference type="AlphaFoldDB" id="A0A2M4DDV9"/>